<feature type="transmembrane region" description="Helical" evidence="9">
    <location>
        <begin position="296"/>
        <end position="320"/>
    </location>
</feature>
<dbReference type="InterPro" id="IPR013057">
    <property type="entry name" value="AA_transpt_TM"/>
</dbReference>
<evidence type="ECO:0000256" key="7">
    <source>
        <dbReference type="ARBA" id="ARBA00023136"/>
    </source>
</evidence>
<dbReference type="Proteomes" id="UP000838763">
    <property type="component" value="Unassembled WGS sequence"/>
</dbReference>
<feature type="compositionally biased region" description="Basic and acidic residues" evidence="8">
    <location>
        <begin position="1"/>
        <end position="12"/>
    </location>
</feature>
<proteinExistence type="inferred from homology"/>
<feature type="transmembrane region" description="Helical" evidence="9">
    <location>
        <begin position="223"/>
        <end position="244"/>
    </location>
</feature>
<organism evidence="11 12">
    <name type="scientific">Parascedosporium putredinis</name>
    <dbReference type="NCBI Taxonomy" id="1442378"/>
    <lineage>
        <taxon>Eukaryota</taxon>
        <taxon>Fungi</taxon>
        <taxon>Dikarya</taxon>
        <taxon>Ascomycota</taxon>
        <taxon>Pezizomycotina</taxon>
        <taxon>Sordariomycetes</taxon>
        <taxon>Hypocreomycetidae</taxon>
        <taxon>Microascales</taxon>
        <taxon>Microascaceae</taxon>
        <taxon>Parascedosporium</taxon>
    </lineage>
</organism>
<keyword evidence="4 9" id="KW-0812">Transmembrane</keyword>
<evidence type="ECO:0000256" key="4">
    <source>
        <dbReference type="ARBA" id="ARBA00022692"/>
    </source>
</evidence>
<dbReference type="PANTHER" id="PTHR22950:SF692">
    <property type="entry name" value="TRANSMEMBRANE AMINO ACID TRANSPORTER FAMILY PROTEIN"/>
    <property type="match status" value="1"/>
</dbReference>
<evidence type="ECO:0000256" key="2">
    <source>
        <dbReference type="ARBA" id="ARBA00008066"/>
    </source>
</evidence>
<feature type="transmembrane region" description="Helical" evidence="9">
    <location>
        <begin position="340"/>
        <end position="359"/>
    </location>
</feature>
<evidence type="ECO:0000259" key="10">
    <source>
        <dbReference type="Pfam" id="PF01490"/>
    </source>
</evidence>
<keyword evidence="7 9" id="KW-0472">Membrane</keyword>
<name>A0A9P1GW64_9PEZI</name>
<dbReference type="PANTHER" id="PTHR22950">
    <property type="entry name" value="AMINO ACID TRANSPORTER"/>
    <property type="match status" value="1"/>
</dbReference>
<dbReference type="GO" id="GO:0005774">
    <property type="term" value="C:vacuolar membrane"/>
    <property type="evidence" value="ECO:0007669"/>
    <property type="project" value="TreeGrafter"/>
</dbReference>
<comment type="caution">
    <text evidence="11">The sequence shown here is derived from an EMBL/GenBank/DDBJ whole genome shotgun (WGS) entry which is preliminary data.</text>
</comment>
<feature type="transmembrane region" description="Helical" evidence="9">
    <location>
        <begin position="426"/>
        <end position="449"/>
    </location>
</feature>
<comment type="subcellular location">
    <subcellularLocation>
        <location evidence="1">Membrane</location>
        <topology evidence="1">Multi-pass membrane protein</topology>
    </subcellularLocation>
</comment>
<evidence type="ECO:0000256" key="1">
    <source>
        <dbReference type="ARBA" id="ARBA00004141"/>
    </source>
</evidence>
<feature type="domain" description="Amino acid transporter transmembrane" evidence="10">
    <location>
        <begin position="281"/>
        <end position="481"/>
    </location>
</feature>
<accession>A0A9P1GW64</accession>
<evidence type="ECO:0000313" key="11">
    <source>
        <dbReference type="EMBL" id="CAI4211439.1"/>
    </source>
</evidence>
<evidence type="ECO:0000256" key="6">
    <source>
        <dbReference type="ARBA" id="ARBA00022989"/>
    </source>
</evidence>
<evidence type="ECO:0000256" key="9">
    <source>
        <dbReference type="SAM" id="Phobius"/>
    </source>
</evidence>
<keyword evidence="5" id="KW-0029">Amino-acid transport</keyword>
<keyword evidence="3" id="KW-0813">Transport</keyword>
<feature type="transmembrane region" description="Helical" evidence="9">
    <location>
        <begin position="400"/>
        <end position="420"/>
    </location>
</feature>
<comment type="similarity">
    <text evidence="2">Belongs to the amino acid/polyamine transporter 2 family.</text>
</comment>
<feature type="domain" description="Amino acid transporter transmembrane" evidence="10">
    <location>
        <begin position="195"/>
        <end position="276"/>
    </location>
</feature>
<evidence type="ECO:0000256" key="8">
    <source>
        <dbReference type="SAM" id="MobiDB-lite"/>
    </source>
</evidence>
<sequence length="491" mass="53843">MSSTSRSRDLTPGRDVSPGRSSLHSRTDVSDSESLTNWVPSTEGLRRRRPAALAELGGVNSIRSFTQSWRRAAGFVEQAEARPGPSWQDDRNAATDFRERERKAYNAELDGTFMPGSHSSSIFAVPPSLATSLVGSYTSYPAYGAIPAESERRSSFAHSWIQPAEAAEQPNDELPPILVKEVEQDGKIVLAVEGQSTLPQTVFNSINVLIGVGLLSLPLGLKYAGWLCGMVALFLCATVTAYTARLLGKCMDLDPSLITFSDIAYISYGRKARIATTGGNLPIYRDMRHPYKYKKALKVTFSFTYLLDATTAIAGILMFGDDVRETITSNILRTTGYPKALTAFMCAFIAIIPLTKIPLNARPIINTIELVSGIHYQQHLHQNAGGPADGSRTGEAYFTLVRVFSRVLVLATFLVIAILFPAFDSIMAFMGSALCFTICIILPLAFYLRLFKHEISTRERLFAYSLIFICSILSVMGTVWAFLPKSLIGAD</sequence>
<protein>
    <recommendedName>
        <fullName evidence="10">Amino acid transporter transmembrane domain-containing protein</fullName>
    </recommendedName>
</protein>
<keyword evidence="6 9" id="KW-1133">Transmembrane helix</keyword>
<dbReference type="GO" id="GO:0015179">
    <property type="term" value="F:L-amino acid transmembrane transporter activity"/>
    <property type="evidence" value="ECO:0007669"/>
    <property type="project" value="TreeGrafter"/>
</dbReference>
<evidence type="ECO:0000313" key="12">
    <source>
        <dbReference type="Proteomes" id="UP000838763"/>
    </source>
</evidence>
<gene>
    <name evidence="11" type="ORF">PPNO1_LOCUS1224</name>
</gene>
<evidence type="ECO:0000256" key="5">
    <source>
        <dbReference type="ARBA" id="ARBA00022970"/>
    </source>
</evidence>
<feature type="transmembrane region" description="Helical" evidence="9">
    <location>
        <begin position="461"/>
        <end position="483"/>
    </location>
</feature>
<reference evidence="11" key="1">
    <citation type="submission" date="2022-11" db="EMBL/GenBank/DDBJ databases">
        <authorList>
            <person name="Scott C."/>
            <person name="Bruce N."/>
        </authorList>
    </citation>
    <scope>NUCLEOTIDE SEQUENCE</scope>
</reference>
<dbReference type="Pfam" id="PF01490">
    <property type="entry name" value="Aa_trans"/>
    <property type="match status" value="2"/>
</dbReference>
<keyword evidence="12" id="KW-1185">Reference proteome</keyword>
<feature type="region of interest" description="Disordered" evidence="8">
    <location>
        <begin position="1"/>
        <end position="47"/>
    </location>
</feature>
<dbReference type="EMBL" id="CALLCH030000002">
    <property type="protein sequence ID" value="CAI4211439.1"/>
    <property type="molecule type" value="Genomic_DNA"/>
</dbReference>
<evidence type="ECO:0000256" key="3">
    <source>
        <dbReference type="ARBA" id="ARBA00022448"/>
    </source>
</evidence>
<dbReference type="AlphaFoldDB" id="A0A9P1GW64"/>
<dbReference type="OrthoDB" id="655540at2759"/>